<reference evidence="1 2" key="2">
    <citation type="journal article" date="2022" name="Mol. Ecol. Resour.">
        <title>The genomes of chicory, endive, great burdock and yacon provide insights into Asteraceae paleo-polyploidization history and plant inulin production.</title>
        <authorList>
            <person name="Fan W."/>
            <person name="Wang S."/>
            <person name="Wang H."/>
            <person name="Wang A."/>
            <person name="Jiang F."/>
            <person name="Liu H."/>
            <person name="Zhao H."/>
            <person name="Xu D."/>
            <person name="Zhang Y."/>
        </authorList>
    </citation>
    <scope>NUCLEOTIDE SEQUENCE [LARGE SCALE GENOMIC DNA]</scope>
    <source>
        <strain evidence="2">cv. Yunnan</strain>
        <tissue evidence="1">Leaves</tissue>
    </source>
</reference>
<keyword evidence="2" id="KW-1185">Reference proteome</keyword>
<organism evidence="1 2">
    <name type="scientific">Smallanthus sonchifolius</name>
    <dbReference type="NCBI Taxonomy" id="185202"/>
    <lineage>
        <taxon>Eukaryota</taxon>
        <taxon>Viridiplantae</taxon>
        <taxon>Streptophyta</taxon>
        <taxon>Embryophyta</taxon>
        <taxon>Tracheophyta</taxon>
        <taxon>Spermatophyta</taxon>
        <taxon>Magnoliopsida</taxon>
        <taxon>eudicotyledons</taxon>
        <taxon>Gunneridae</taxon>
        <taxon>Pentapetalae</taxon>
        <taxon>asterids</taxon>
        <taxon>campanulids</taxon>
        <taxon>Asterales</taxon>
        <taxon>Asteraceae</taxon>
        <taxon>Asteroideae</taxon>
        <taxon>Heliantheae alliance</taxon>
        <taxon>Millerieae</taxon>
        <taxon>Smallanthus</taxon>
    </lineage>
</organism>
<sequence>MDSSFFTYNSHELFPFNENDSDEMVLFGMLSESSYHDHDSSNQTVSSHAHKTNNYRGVRPRRWGKYAAEIRDSTRNGARVWLGTFDTPEEAALAYDQAAFVARGSLAVLNFPVETVFESLRAMDYRFEEGSSPVLALKRSHSMKRKAMARENKRKEMKLDEDEYDKNVVVFEDLGADYLEEILRLSESSDGSW</sequence>
<name>A0ACB9HUF7_9ASTR</name>
<dbReference type="Proteomes" id="UP001056120">
    <property type="component" value="Linkage Group LG11"/>
</dbReference>
<protein>
    <submittedName>
        <fullName evidence="1">Uncharacterized protein</fullName>
    </submittedName>
</protein>
<evidence type="ECO:0000313" key="1">
    <source>
        <dbReference type="EMBL" id="KAI3799569.1"/>
    </source>
</evidence>
<proteinExistence type="predicted"/>
<comment type="caution">
    <text evidence="1">The sequence shown here is derived from an EMBL/GenBank/DDBJ whole genome shotgun (WGS) entry which is preliminary data.</text>
</comment>
<dbReference type="EMBL" id="CM042028">
    <property type="protein sequence ID" value="KAI3799569.1"/>
    <property type="molecule type" value="Genomic_DNA"/>
</dbReference>
<reference evidence="2" key="1">
    <citation type="journal article" date="2022" name="Mol. Ecol. Resour.">
        <title>The genomes of chicory, endive, great burdock and yacon provide insights into Asteraceae palaeo-polyploidization history and plant inulin production.</title>
        <authorList>
            <person name="Fan W."/>
            <person name="Wang S."/>
            <person name="Wang H."/>
            <person name="Wang A."/>
            <person name="Jiang F."/>
            <person name="Liu H."/>
            <person name="Zhao H."/>
            <person name="Xu D."/>
            <person name="Zhang Y."/>
        </authorList>
    </citation>
    <scope>NUCLEOTIDE SEQUENCE [LARGE SCALE GENOMIC DNA]</scope>
    <source>
        <strain evidence="2">cv. Yunnan</strain>
    </source>
</reference>
<evidence type="ECO:0000313" key="2">
    <source>
        <dbReference type="Proteomes" id="UP001056120"/>
    </source>
</evidence>
<accession>A0ACB9HUF7</accession>
<gene>
    <name evidence="1" type="ORF">L1987_34868</name>
</gene>